<keyword evidence="4" id="KW-0479">Metal-binding</keyword>
<dbReference type="Pfam" id="PF09068">
    <property type="entry name" value="EF-hand_2"/>
    <property type="match status" value="1"/>
</dbReference>
<dbReference type="AlphaFoldDB" id="A0AA88Y2I6"/>
<feature type="region of interest" description="Disordered" evidence="11">
    <location>
        <begin position="322"/>
        <end position="400"/>
    </location>
</feature>
<feature type="compositionally biased region" description="Basic residues" evidence="11">
    <location>
        <begin position="324"/>
        <end position="334"/>
    </location>
</feature>
<dbReference type="InterPro" id="IPR015153">
    <property type="entry name" value="EF-hand_dom_typ1"/>
</dbReference>
<keyword evidence="3" id="KW-0963">Cytoplasm</keyword>
<feature type="compositionally biased region" description="Basic and acidic residues" evidence="11">
    <location>
        <begin position="383"/>
        <end position="392"/>
    </location>
</feature>
<dbReference type="PANTHER" id="PTHR12268">
    <property type="entry name" value="E3 UBIQUITIN-PROTEIN LIGASE KCMF1"/>
    <property type="match status" value="1"/>
</dbReference>
<dbReference type="Proteomes" id="UP001186944">
    <property type="component" value="Unassembled WGS sequence"/>
</dbReference>
<keyword evidence="6" id="KW-0862">Zinc</keyword>
<dbReference type="InterPro" id="IPR000433">
    <property type="entry name" value="Znf_ZZ"/>
</dbReference>
<organism evidence="13 14">
    <name type="scientific">Pinctada imbricata</name>
    <name type="common">Atlantic pearl-oyster</name>
    <name type="synonym">Pinctada martensii</name>
    <dbReference type="NCBI Taxonomy" id="66713"/>
    <lineage>
        <taxon>Eukaryota</taxon>
        <taxon>Metazoa</taxon>
        <taxon>Spiralia</taxon>
        <taxon>Lophotrochozoa</taxon>
        <taxon>Mollusca</taxon>
        <taxon>Bivalvia</taxon>
        <taxon>Autobranchia</taxon>
        <taxon>Pteriomorphia</taxon>
        <taxon>Pterioida</taxon>
        <taxon>Pterioidea</taxon>
        <taxon>Pteriidae</taxon>
        <taxon>Pinctada</taxon>
    </lineage>
</organism>
<keyword evidence="7" id="KW-0106">Calcium</keyword>
<evidence type="ECO:0000256" key="10">
    <source>
        <dbReference type="SAM" id="Coils"/>
    </source>
</evidence>
<evidence type="ECO:0000256" key="5">
    <source>
        <dbReference type="ARBA" id="ARBA00022771"/>
    </source>
</evidence>
<comment type="caution">
    <text evidence="13">The sequence shown here is derived from an EMBL/GenBank/DDBJ whole genome shotgun (WGS) entry which is preliminary data.</text>
</comment>
<evidence type="ECO:0000313" key="13">
    <source>
        <dbReference type="EMBL" id="KAK3091444.1"/>
    </source>
</evidence>
<dbReference type="Gene3D" id="1.10.238.10">
    <property type="entry name" value="EF-hand"/>
    <property type="match status" value="1"/>
</dbReference>
<evidence type="ECO:0000256" key="9">
    <source>
        <dbReference type="PROSITE-ProRule" id="PRU00228"/>
    </source>
</evidence>
<evidence type="ECO:0000256" key="2">
    <source>
        <dbReference type="ARBA" id="ARBA00004278"/>
    </source>
</evidence>
<dbReference type="SUPFAM" id="SSF57850">
    <property type="entry name" value="RING/U-box"/>
    <property type="match status" value="1"/>
</dbReference>
<dbReference type="Pfam" id="PF09069">
    <property type="entry name" value="EF-hand_3"/>
    <property type="match status" value="1"/>
</dbReference>
<dbReference type="GO" id="GO:0008270">
    <property type="term" value="F:zinc ion binding"/>
    <property type="evidence" value="ECO:0007669"/>
    <property type="project" value="UniProtKB-KW"/>
</dbReference>
<dbReference type="InterPro" id="IPR015154">
    <property type="entry name" value="EF-hand_dom_typ2"/>
</dbReference>
<keyword evidence="10" id="KW-0175">Coiled coil</keyword>
<feature type="domain" description="ZZ-type" evidence="12">
    <location>
        <begin position="252"/>
        <end position="308"/>
    </location>
</feature>
<evidence type="ECO:0000256" key="6">
    <source>
        <dbReference type="ARBA" id="ARBA00022833"/>
    </source>
</evidence>
<evidence type="ECO:0000256" key="8">
    <source>
        <dbReference type="ARBA" id="ARBA00023212"/>
    </source>
</evidence>
<proteinExistence type="predicted"/>
<protein>
    <recommendedName>
        <fullName evidence="12">ZZ-type domain-containing protein</fullName>
    </recommendedName>
</protein>
<dbReference type="EMBL" id="VSWD01000010">
    <property type="protein sequence ID" value="KAK3091444.1"/>
    <property type="molecule type" value="Genomic_DNA"/>
</dbReference>
<keyword evidence="5 9" id="KW-0863">Zinc-finger</keyword>
<evidence type="ECO:0000256" key="7">
    <source>
        <dbReference type="ARBA" id="ARBA00022837"/>
    </source>
</evidence>
<dbReference type="GO" id="GO:0005886">
    <property type="term" value="C:plasma membrane"/>
    <property type="evidence" value="ECO:0007669"/>
    <property type="project" value="TreeGrafter"/>
</dbReference>
<dbReference type="Gene3D" id="3.30.60.90">
    <property type="match status" value="1"/>
</dbReference>
<evidence type="ECO:0000256" key="4">
    <source>
        <dbReference type="ARBA" id="ARBA00022723"/>
    </source>
</evidence>
<dbReference type="InterPro" id="IPR050774">
    <property type="entry name" value="KCMF1/Dystrophin"/>
</dbReference>
<feature type="compositionally biased region" description="Polar residues" evidence="11">
    <location>
        <begin position="346"/>
        <end position="369"/>
    </location>
</feature>
<dbReference type="SMART" id="SM00291">
    <property type="entry name" value="ZnF_ZZ"/>
    <property type="match status" value="1"/>
</dbReference>
<reference evidence="13" key="1">
    <citation type="submission" date="2019-08" db="EMBL/GenBank/DDBJ databases">
        <title>The improved chromosome-level genome for the pearl oyster Pinctada fucata martensii using PacBio sequencing and Hi-C.</title>
        <authorList>
            <person name="Zheng Z."/>
        </authorList>
    </citation>
    <scope>NUCLEOTIDE SEQUENCE</scope>
    <source>
        <strain evidence="13">ZZ-2019</strain>
        <tissue evidence="13">Adductor muscle</tissue>
    </source>
</reference>
<evidence type="ECO:0000256" key="3">
    <source>
        <dbReference type="ARBA" id="ARBA00022490"/>
    </source>
</evidence>
<evidence type="ECO:0000259" key="12">
    <source>
        <dbReference type="PROSITE" id="PS50135"/>
    </source>
</evidence>
<dbReference type="PROSITE" id="PS50135">
    <property type="entry name" value="ZF_ZZ_2"/>
    <property type="match status" value="1"/>
</dbReference>
<sequence>MVGKKQKQNLVCLITYGNDTTDVTSWDHPYMLKILQELGTYNEIRYAAYRTAFKIRHIQTRLRMHQIHLSAVEDTFYHHGYREGDEDVVSCGSLLTVLTSLFTNMDLRSDFPVRTAGAYAEVMLNFLLSLFDKERTGSLPLLPTKLILILLSAARLAEKYKAFYKEIADPSTFVSGRRFKIFLENVIKLPNFLREGTAFGNNVKATVAHCINMSSSFVGLSEDTFYAWLLREPQILVWLPTFHRVIASETVRHDTKCNVCKCLPIVGFRYKCLQCFKFNLCQRCFYTGCTRKNHKLKHPIQEYCIVSSIKVDAKAFMKTIRNNLSKKHRQKARQKYPPVMSDSKLQDQSCPSVHSAAVTPSSSNLTANQAEEEKKGAVLQDQDTNKQQDCKPQRANKQGKRICADDKENRQPDIPIVTEAVLPIPKSEDLPHKAPHSSTDQVVTLMQQRKELEKVISQLEEENRMLHQQLNTMKESSDTESNMSVAVNYQDKIKRLKGNEFCTPLHVNTDPHRPGGDRTDLYSSHHYSPLGVEPLSPISCSPHAENTEGSGVPTALSSHMTAYSSCLPSSMFTMVSHDTELSPGIQYKGQANPQSPCCRYRTSTKDDISILSDTNQDFISGLHNKDFSPKHYDPSQPYRVPDSGDVPYDSLDDIDASPSHFTLPSFANSLDHLDGEEEIEQMIQNLDQIFPSNLSYSAYSVLDTEEPDEMIQAASSIGKAMSQLVSEAIQAKYS</sequence>
<name>A0AA88Y2I6_PINIB</name>
<dbReference type="PANTHER" id="PTHR12268:SF14">
    <property type="entry name" value="DYSTROPHIN-1"/>
    <property type="match status" value="1"/>
</dbReference>
<evidence type="ECO:0000256" key="11">
    <source>
        <dbReference type="SAM" id="MobiDB-lite"/>
    </source>
</evidence>
<evidence type="ECO:0000313" key="14">
    <source>
        <dbReference type="Proteomes" id="UP001186944"/>
    </source>
</evidence>
<dbReference type="SUPFAM" id="SSF47473">
    <property type="entry name" value="EF-hand"/>
    <property type="match status" value="2"/>
</dbReference>
<keyword evidence="8" id="KW-0206">Cytoskeleton</keyword>
<keyword evidence="14" id="KW-1185">Reference proteome</keyword>
<gene>
    <name evidence="13" type="ORF">FSP39_019885</name>
</gene>
<dbReference type="GO" id="GO:0005737">
    <property type="term" value="C:cytoplasm"/>
    <property type="evidence" value="ECO:0007669"/>
    <property type="project" value="UniProtKB-SubCell"/>
</dbReference>
<dbReference type="InterPro" id="IPR011992">
    <property type="entry name" value="EF-hand-dom_pair"/>
</dbReference>
<dbReference type="Pfam" id="PF00569">
    <property type="entry name" value="ZZ"/>
    <property type="match status" value="1"/>
</dbReference>
<accession>A0AA88Y2I6</accession>
<feature type="coiled-coil region" evidence="10">
    <location>
        <begin position="442"/>
        <end position="476"/>
    </location>
</feature>
<evidence type="ECO:0000256" key="1">
    <source>
        <dbReference type="ARBA" id="ARBA00004245"/>
    </source>
</evidence>
<comment type="subcellular location">
    <subcellularLocation>
        <location evidence="2">Cell membrane</location>
        <location evidence="2">Sarcolemma</location>
        <topology evidence="2">Peripheral membrane protein</topology>
        <orientation evidence="2">Cytoplasmic side</orientation>
    </subcellularLocation>
    <subcellularLocation>
        <location evidence="1">Cytoplasm</location>
        <location evidence="1">Cytoskeleton</location>
    </subcellularLocation>
</comment>
<dbReference type="InterPro" id="IPR043145">
    <property type="entry name" value="Znf_ZZ_sf"/>
</dbReference>
<dbReference type="Gene3D" id="6.10.140.70">
    <property type="match status" value="1"/>
</dbReference>